<keyword evidence="1" id="KW-0540">Nuclease</keyword>
<dbReference type="EMBL" id="LT906555">
    <property type="protein sequence ID" value="SNW62495.1"/>
    <property type="molecule type" value="Genomic_DNA"/>
</dbReference>
<dbReference type="InterPro" id="IPR003029">
    <property type="entry name" value="S1_domain"/>
</dbReference>
<dbReference type="GeneID" id="35382396"/>
<dbReference type="SMART" id="SM00955">
    <property type="entry name" value="RNB"/>
    <property type="match status" value="1"/>
</dbReference>
<dbReference type="InterPro" id="IPR022966">
    <property type="entry name" value="RNase_II/R_CS"/>
</dbReference>
<evidence type="ECO:0000256" key="1">
    <source>
        <dbReference type="ARBA" id="ARBA00022722"/>
    </source>
</evidence>
<keyword evidence="5" id="KW-1185">Reference proteome</keyword>
<evidence type="ECO:0000259" key="3">
    <source>
        <dbReference type="PROSITE" id="PS50126"/>
    </source>
</evidence>
<dbReference type="PANTHER" id="PTHR23355:SF9">
    <property type="entry name" value="DIS3-LIKE EXONUCLEASE 2"/>
    <property type="match status" value="1"/>
</dbReference>
<evidence type="ECO:0000256" key="2">
    <source>
        <dbReference type="ARBA" id="ARBA00022801"/>
    </source>
</evidence>
<accession>A0A2I2L4L1</accession>
<protein>
    <submittedName>
        <fullName evidence="4">Ribonuclease R</fullName>
    </submittedName>
</protein>
<dbReference type="InterPro" id="IPR001900">
    <property type="entry name" value="RNase_II/R"/>
</dbReference>
<dbReference type="SUPFAM" id="SSF50249">
    <property type="entry name" value="Nucleic acid-binding proteins"/>
    <property type="match status" value="1"/>
</dbReference>
<gene>
    <name evidence="4" type="ORF">ORPV_591</name>
</gene>
<dbReference type="Proteomes" id="UP000236316">
    <property type="component" value="Segment"/>
</dbReference>
<dbReference type="GO" id="GO:0003723">
    <property type="term" value="F:RNA binding"/>
    <property type="evidence" value="ECO:0007669"/>
    <property type="project" value="InterPro"/>
</dbReference>
<dbReference type="RefSeq" id="YP_009448797.1">
    <property type="nucleotide sequence ID" value="NC_036594.1"/>
</dbReference>
<dbReference type="KEGG" id="vg:35382396"/>
<organism evidence="4">
    <name type="scientific">Orpheovirus IHUMI-LCC2</name>
    <dbReference type="NCBI Taxonomy" id="2023057"/>
    <lineage>
        <taxon>Viruses</taxon>
        <taxon>Varidnaviria</taxon>
        <taxon>Bamfordvirae</taxon>
        <taxon>Nucleocytoviricota</taxon>
        <taxon>Megaviricetes</taxon>
        <taxon>Pimascovirales</taxon>
        <taxon>Ocovirineae</taxon>
        <taxon>Orpheoviridae</taxon>
        <taxon>Alphaorpheovirus</taxon>
        <taxon>Alphaorpheovirus massiliense</taxon>
    </lineage>
</organism>
<reference evidence="4" key="1">
    <citation type="submission" date="2017-08" db="EMBL/GenBank/DDBJ databases">
        <authorList>
            <consortium name="Urmite Genomes"/>
        </authorList>
    </citation>
    <scope>NUCLEOTIDE SEQUENCE [LARGE SCALE GENOMIC DNA]</scope>
    <source>
        <strain evidence="4">IHUMI-LCC2</strain>
    </source>
</reference>
<dbReference type="InterPro" id="IPR012340">
    <property type="entry name" value="NA-bd_OB-fold"/>
</dbReference>
<name>A0A2I2L4L1_9VIRU</name>
<dbReference type="PROSITE" id="PS50126">
    <property type="entry name" value="S1"/>
    <property type="match status" value="1"/>
</dbReference>
<sequence>MEGTIKLLGNRYYINNVEVSKNKLYENYFPGDIVKYNLLDGKCKILSLICRPTTTITLSILDHKSGRIMFPLISPFSTIENYCNINIGIYYVSKIQTNGVSIISSGSIEDCLRTIYEYNTSSIIPNYVIGKKYIDDDIKDLRHLDTFNIDPVNSKDYDDSISVCDSKIYVHIVDIHQLSKIDTEEDINALKNSYTLYLDDKNLNNYPNQKSEDEYSLIVGQDRKCITIEIEVDDKLEVKCWNVYKSIICVKNRYNYEDYPNKYELLESFCTKWKIHKLCLPNVVFNKGDVSLDYNNSISHIIIETLMILYNKLISKFIQDCPQRHHPSSINIDKKIGDNVMDDFLNLKKYRNAIYSSSIKGHFGLQEYEGYTHFTSPIRRYFDVIIHRMLHGVYYKNIDEVIEYLNNRESLTNKIYRYYDKHRKVKYLESMKGKTLSANIISISKYGIGYLIPSIIYDDYVNTNNVYGKNWENIFNYNNINVGDELEVKILDVDVTSYKVFVKIRIL</sequence>
<dbReference type="Pfam" id="PF00773">
    <property type="entry name" value="RNB"/>
    <property type="match status" value="2"/>
</dbReference>
<proteinExistence type="predicted"/>
<dbReference type="OrthoDB" id="39529at10239"/>
<dbReference type="GO" id="GO:0006402">
    <property type="term" value="P:mRNA catabolic process"/>
    <property type="evidence" value="ECO:0007669"/>
    <property type="project" value="TreeGrafter"/>
</dbReference>
<evidence type="ECO:0000313" key="4">
    <source>
        <dbReference type="EMBL" id="SNW62495.1"/>
    </source>
</evidence>
<dbReference type="GO" id="GO:0004540">
    <property type="term" value="F:RNA nuclease activity"/>
    <property type="evidence" value="ECO:0007669"/>
    <property type="project" value="InterPro"/>
</dbReference>
<dbReference type="PROSITE" id="PS01175">
    <property type="entry name" value="RIBONUCLEASE_II"/>
    <property type="match status" value="1"/>
</dbReference>
<feature type="domain" description="S1 motif" evidence="3">
    <location>
        <begin position="433"/>
        <end position="505"/>
    </location>
</feature>
<dbReference type="InterPro" id="IPR050180">
    <property type="entry name" value="RNR_Ribonuclease"/>
</dbReference>
<dbReference type="PANTHER" id="PTHR23355">
    <property type="entry name" value="RIBONUCLEASE"/>
    <property type="match status" value="1"/>
</dbReference>
<evidence type="ECO:0000313" key="5">
    <source>
        <dbReference type="Proteomes" id="UP000236316"/>
    </source>
</evidence>
<keyword evidence="2" id="KW-0378">Hydrolase</keyword>
<dbReference type="GO" id="GO:0016787">
    <property type="term" value="F:hydrolase activity"/>
    <property type="evidence" value="ECO:0007669"/>
    <property type="project" value="UniProtKB-KW"/>
</dbReference>